<protein>
    <submittedName>
        <fullName evidence="2">Uncharacterized protein</fullName>
    </submittedName>
</protein>
<feature type="region of interest" description="Disordered" evidence="1">
    <location>
        <begin position="1"/>
        <end position="95"/>
    </location>
</feature>
<feature type="compositionally biased region" description="Basic and acidic residues" evidence="1">
    <location>
        <begin position="1"/>
        <end position="28"/>
    </location>
</feature>
<accession>A0A381VTX1</accession>
<organism evidence="2">
    <name type="scientific">marine metagenome</name>
    <dbReference type="NCBI Taxonomy" id="408172"/>
    <lineage>
        <taxon>unclassified sequences</taxon>
        <taxon>metagenomes</taxon>
        <taxon>ecological metagenomes</taxon>
    </lineage>
</organism>
<dbReference type="EMBL" id="UINC01009598">
    <property type="protein sequence ID" value="SVA43013.1"/>
    <property type="molecule type" value="Genomic_DNA"/>
</dbReference>
<evidence type="ECO:0000256" key="1">
    <source>
        <dbReference type="SAM" id="MobiDB-lite"/>
    </source>
</evidence>
<name>A0A381VTX1_9ZZZZ</name>
<dbReference type="AlphaFoldDB" id="A0A381VTX1"/>
<sequence length="95" mass="10877">SLAHDGEQHLENEHDSPNSHSESHEEGSGIKSYFKKHGDYQRKDIDKDHEYTTKHSEEGSGTVMREKNPADDQDHGSHEKHEKTTEHKEEGSGMR</sequence>
<gene>
    <name evidence="2" type="ORF">METZ01_LOCUS95867</name>
</gene>
<feature type="non-terminal residue" evidence="2">
    <location>
        <position position="1"/>
    </location>
</feature>
<feature type="compositionally biased region" description="Basic and acidic residues" evidence="1">
    <location>
        <begin position="36"/>
        <end position="95"/>
    </location>
</feature>
<evidence type="ECO:0000313" key="2">
    <source>
        <dbReference type="EMBL" id="SVA43013.1"/>
    </source>
</evidence>
<proteinExistence type="predicted"/>
<reference evidence="2" key="1">
    <citation type="submission" date="2018-05" db="EMBL/GenBank/DDBJ databases">
        <authorList>
            <person name="Lanie J.A."/>
            <person name="Ng W.-L."/>
            <person name="Kazmierczak K.M."/>
            <person name="Andrzejewski T.M."/>
            <person name="Davidsen T.M."/>
            <person name="Wayne K.J."/>
            <person name="Tettelin H."/>
            <person name="Glass J.I."/>
            <person name="Rusch D."/>
            <person name="Podicherti R."/>
            <person name="Tsui H.-C.T."/>
            <person name="Winkler M.E."/>
        </authorList>
    </citation>
    <scope>NUCLEOTIDE SEQUENCE</scope>
</reference>